<gene>
    <name evidence="9" type="ORF">CONPUDRAFT_129240</name>
</gene>
<proteinExistence type="inferred from homology"/>
<evidence type="ECO:0000313" key="10">
    <source>
        <dbReference type="Proteomes" id="UP000053558"/>
    </source>
</evidence>
<keyword evidence="5" id="KW-0560">Oxidoreductase</keyword>
<feature type="domain" description="FAD dependent oxidoreductase" evidence="8">
    <location>
        <begin position="13"/>
        <end position="396"/>
    </location>
</feature>
<organism evidence="9 10">
    <name type="scientific">Coniophora puteana (strain RWD-64-598)</name>
    <name type="common">Brown rot fungus</name>
    <dbReference type="NCBI Taxonomy" id="741705"/>
    <lineage>
        <taxon>Eukaryota</taxon>
        <taxon>Fungi</taxon>
        <taxon>Dikarya</taxon>
        <taxon>Basidiomycota</taxon>
        <taxon>Agaricomycotina</taxon>
        <taxon>Agaricomycetes</taxon>
        <taxon>Agaricomycetidae</taxon>
        <taxon>Boletales</taxon>
        <taxon>Coniophorineae</taxon>
        <taxon>Coniophoraceae</taxon>
        <taxon>Coniophora</taxon>
    </lineage>
</organism>
<dbReference type="PANTHER" id="PTHR11530:SF11">
    <property type="entry name" value="D-ASPARTATE OXIDASE"/>
    <property type="match status" value="1"/>
</dbReference>
<dbReference type="OrthoDB" id="2015447at2759"/>
<dbReference type="GO" id="GO:0071949">
    <property type="term" value="F:FAD binding"/>
    <property type="evidence" value="ECO:0007669"/>
    <property type="project" value="InterPro"/>
</dbReference>
<name>A0A5M3MCV6_CONPW</name>
<evidence type="ECO:0000256" key="3">
    <source>
        <dbReference type="ARBA" id="ARBA00022630"/>
    </source>
</evidence>
<evidence type="ECO:0000256" key="4">
    <source>
        <dbReference type="ARBA" id="ARBA00022827"/>
    </source>
</evidence>
<dbReference type="Gene3D" id="3.40.50.720">
    <property type="entry name" value="NAD(P)-binding Rossmann-like Domain"/>
    <property type="match status" value="1"/>
</dbReference>
<dbReference type="InterPro" id="IPR023209">
    <property type="entry name" value="DAO"/>
</dbReference>
<evidence type="ECO:0000256" key="2">
    <source>
        <dbReference type="ARBA" id="ARBA00006730"/>
    </source>
</evidence>
<protein>
    <submittedName>
        <fullName evidence="9">Nucleotide-binding domain-containing protein</fullName>
    </submittedName>
</protein>
<comment type="similarity">
    <text evidence="2">Belongs to the DAMOX/DASOX family.</text>
</comment>
<feature type="binding site" evidence="6">
    <location>
        <position position="350"/>
    </location>
    <ligand>
        <name>D-dopa</name>
        <dbReference type="ChEBI" id="CHEBI:149689"/>
    </ligand>
</feature>
<dbReference type="OMA" id="DECIHTY"/>
<dbReference type="SUPFAM" id="SSF51971">
    <property type="entry name" value="Nucleotide-binding domain"/>
    <property type="match status" value="1"/>
</dbReference>
<dbReference type="RefSeq" id="XP_007772521.1">
    <property type="nucleotide sequence ID" value="XM_007774331.1"/>
</dbReference>
<evidence type="ECO:0000256" key="6">
    <source>
        <dbReference type="PIRSR" id="PIRSR000189-1"/>
    </source>
</evidence>
<feature type="binding site" evidence="6">
    <location>
        <begin position="55"/>
        <end position="56"/>
    </location>
    <ligand>
        <name>FAD</name>
        <dbReference type="ChEBI" id="CHEBI:57692"/>
    </ligand>
</feature>
<dbReference type="KEGG" id="cput:CONPUDRAFT_129240"/>
<evidence type="ECO:0000259" key="8">
    <source>
        <dbReference type="Pfam" id="PF01266"/>
    </source>
</evidence>
<feature type="binding site" evidence="6">
    <location>
        <position position="384"/>
    </location>
    <ligand>
        <name>D-dopa</name>
        <dbReference type="ChEBI" id="CHEBI:149689"/>
    </ligand>
</feature>
<sequence length="432" mass="47578">MVHFRDPNEARKDVIVIGAGVIGLTSAIRLQETGQYSVSIVAETFPTDPKSIRYTSHWAGAHHVSHAMGDMRQRAIDKETFDVFWELSKPGAPTEGLFVRHTQTEYREDDLGPEKAYWLENMPEFKYLTDLPFDRVKTAYSFRTLTINTPAYLAYLQSRFIAAGGKTVRASINHISQVLEGGRHAFAVSPYTYSNSLSIVNRPRPPHAVIACPGIGARTLGGIMDEKVFPVRGQTLLLKAPWLDYGRTMTEEDGTYTYVMPRPGGLALVGGTREANDWYPIPREETSQAILQRAYALVPDLAEPGARYKSHLPPLPSPKPGRELPVPEGEEAIPLSMLEMNTLEAGCGLRPAREGGVRLEVEWHSAGKQKDVKIPVVYNYGHSGYGFIASWGSASYALKLLEDALTQGSPQDIKGKGKSAEHRTVDGSIGGN</sequence>
<evidence type="ECO:0000256" key="7">
    <source>
        <dbReference type="SAM" id="MobiDB-lite"/>
    </source>
</evidence>
<dbReference type="AlphaFoldDB" id="A0A5M3MCV6"/>
<dbReference type="EMBL" id="JH711584">
    <property type="protein sequence ID" value="EIW77069.1"/>
    <property type="molecule type" value="Genomic_DNA"/>
</dbReference>
<feature type="compositionally biased region" description="Basic and acidic residues" evidence="7">
    <location>
        <begin position="413"/>
        <end position="425"/>
    </location>
</feature>
<evidence type="ECO:0000256" key="1">
    <source>
        <dbReference type="ARBA" id="ARBA00001974"/>
    </source>
</evidence>
<accession>A0A5M3MCV6</accession>
<comment type="cofactor">
    <cofactor evidence="1 6">
        <name>FAD</name>
        <dbReference type="ChEBI" id="CHEBI:57692"/>
    </cofactor>
</comment>
<dbReference type="Pfam" id="PF01266">
    <property type="entry name" value="DAO"/>
    <property type="match status" value="1"/>
</dbReference>
<feature type="region of interest" description="Disordered" evidence="7">
    <location>
        <begin position="409"/>
        <end position="432"/>
    </location>
</feature>
<dbReference type="PIRSF" id="PIRSF000189">
    <property type="entry name" value="D-aa_oxidase"/>
    <property type="match status" value="1"/>
</dbReference>
<reference evidence="10" key="1">
    <citation type="journal article" date="2012" name="Science">
        <title>The Paleozoic origin of enzymatic lignin decomposition reconstructed from 31 fungal genomes.</title>
        <authorList>
            <person name="Floudas D."/>
            <person name="Binder M."/>
            <person name="Riley R."/>
            <person name="Barry K."/>
            <person name="Blanchette R.A."/>
            <person name="Henrissat B."/>
            <person name="Martinez A.T."/>
            <person name="Otillar R."/>
            <person name="Spatafora J.W."/>
            <person name="Yadav J.S."/>
            <person name="Aerts A."/>
            <person name="Benoit I."/>
            <person name="Boyd A."/>
            <person name="Carlson A."/>
            <person name="Copeland A."/>
            <person name="Coutinho P.M."/>
            <person name="de Vries R.P."/>
            <person name="Ferreira P."/>
            <person name="Findley K."/>
            <person name="Foster B."/>
            <person name="Gaskell J."/>
            <person name="Glotzer D."/>
            <person name="Gorecki P."/>
            <person name="Heitman J."/>
            <person name="Hesse C."/>
            <person name="Hori C."/>
            <person name="Igarashi K."/>
            <person name="Jurgens J.A."/>
            <person name="Kallen N."/>
            <person name="Kersten P."/>
            <person name="Kohler A."/>
            <person name="Kuees U."/>
            <person name="Kumar T.K.A."/>
            <person name="Kuo A."/>
            <person name="LaButti K."/>
            <person name="Larrondo L.F."/>
            <person name="Lindquist E."/>
            <person name="Ling A."/>
            <person name="Lombard V."/>
            <person name="Lucas S."/>
            <person name="Lundell T."/>
            <person name="Martin R."/>
            <person name="McLaughlin D.J."/>
            <person name="Morgenstern I."/>
            <person name="Morin E."/>
            <person name="Murat C."/>
            <person name="Nagy L.G."/>
            <person name="Nolan M."/>
            <person name="Ohm R.A."/>
            <person name="Patyshakuliyeva A."/>
            <person name="Rokas A."/>
            <person name="Ruiz-Duenas F.J."/>
            <person name="Sabat G."/>
            <person name="Salamov A."/>
            <person name="Samejima M."/>
            <person name="Schmutz J."/>
            <person name="Slot J.C."/>
            <person name="St John F."/>
            <person name="Stenlid J."/>
            <person name="Sun H."/>
            <person name="Sun S."/>
            <person name="Syed K."/>
            <person name="Tsang A."/>
            <person name="Wiebenga A."/>
            <person name="Young D."/>
            <person name="Pisabarro A."/>
            <person name="Eastwood D.C."/>
            <person name="Martin F."/>
            <person name="Cullen D."/>
            <person name="Grigoriev I.V."/>
            <person name="Hibbett D.S."/>
        </authorList>
    </citation>
    <scope>NUCLEOTIDE SEQUENCE [LARGE SCALE GENOMIC DNA]</scope>
    <source>
        <strain evidence="10">RWD-64-598 SS2</strain>
    </source>
</reference>
<keyword evidence="4 6" id="KW-0274">FAD</keyword>
<comment type="caution">
    <text evidence="9">The sequence shown here is derived from an EMBL/GenBank/DDBJ whole genome shotgun (WGS) entry which is preliminary data.</text>
</comment>
<dbReference type="PANTHER" id="PTHR11530">
    <property type="entry name" value="D-AMINO ACID OXIDASE"/>
    <property type="match status" value="1"/>
</dbReference>
<keyword evidence="3" id="KW-0285">Flavoprotein</keyword>
<dbReference type="GO" id="GO:0003884">
    <property type="term" value="F:D-amino-acid oxidase activity"/>
    <property type="evidence" value="ECO:0007669"/>
    <property type="project" value="InterPro"/>
</dbReference>
<feature type="binding site" evidence="6">
    <location>
        <position position="258"/>
    </location>
    <ligand>
        <name>D-dopa</name>
        <dbReference type="ChEBI" id="CHEBI:149689"/>
    </ligand>
</feature>
<dbReference type="Proteomes" id="UP000053558">
    <property type="component" value="Unassembled WGS sequence"/>
</dbReference>
<dbReference type="Gene3D" id="3.30.9.10">
    <property type="entry name" value="D-Amino Acid Oxidase, subunit A, domain 2"/>
    <property type="match status" value="1"/>
</dbReference>
<dbReference type="SUPFAM" id="SSF54373">
    <property type="entry name" value="FAD-linked reductases, C-terminal domain"/>
    <property type="match status" value="1"/>
</dbReference>
<dbReference type="InterPro" id="IPR006076">
    <property type="entry name" value="FAD-dep_OxRdtase"/>
</dbReference>
<evidence type="ECO:0000256" key="5">
    <source>
        <dbReference type="ARBA" id="ARBA00023002"/>
    </source>
</evidence>
<keyword evidence="10" id="KW-1185">Reference proteome</keyword>
<dbReference type="GeneID" id="19200184"/>
<dbReference type="GO" id="GO:0019478">
    <property type="term" value="P:D-amino acid catabolic process"/>
    <property type="evidence" value="ECO:0007669"/>
    <property type="project" value="TreeGrafter"/>
</dbReference>
<evidence type="ECO:0000313" key="9">
    <source>
        <dbReference type="EMBL" id="EIW77069.1"/>
    </source>
</evidence>
<dbReference type="GO" id="GO:0005737">
    <property type="term" value="C:cytoplasm"/>
    <property type="evidence" value="ECO:0007669"/>
    <property type="project" value="TreeGrafter"/>
</dbReference>